<evidence type="ECO:0000259" key="10">
    <source>
        <dbReference type="PROSITE" id="PS50240"/>
    </source>
</evidence>
<dbReference type="SMART" id="SM00020">
    <property type="entry name" value="Tryp_SPc"/>
    <property type="match status" value="1"/>
</dbReference>
<dbReference type="InterPro" id="IPR043504">
    <property type="entry name" value="Peptidase_S1_PA_chymotrypsin"/>
</dbReference>
<dbReference type="GeneID" id="138134940"/>
<dbReference type="InterPro" id="IPR018114">
    <property type="entry name" value="TRYPSIN_HIS"/>
</dbReference>
<dbReference type="GO" id="GO:0016485">
    <property type="term" value="P:protein processing"/>
    <property type="evidence" value="ECO:0007669"/>
    <property type="project" value="UniProtKB-ARBA"/>
</dbReference>
<comment type="subcellular location">
    <subcellularLocation>
        <location evidence="1">Secreted</location>
    </subcellularLocation>
</comment>
<dbReference type="PANTHER" id="PTHR24256">
    <property type="entry name" value="TRYPTASE-RELATED"/>
    <property type="match status" value="1"/>
</dbReference>
<feature type="domain" description="Peptidase S1" evidence="10">
    <location>
        <begin position="47"/>
        <end position="291"/>
    </location>
</feature>
<evidence type="ECO:0000256" key="7">
    <source>
        <dbReference type="ARBA" id="ARBA00024195"/>
    </source>
</evidence>
<keyword evidence="4 8" id="KW-0378">Hydrolase</keyword>
<evidence type="ECO:0000256" key="3">
    <source>
        <dbReference type="ARBA" id="ARBA00022670"/>
    </source>
</evidence>
<evidence type="ECO:0000256" key="9">
    <source>
        <dbReference type="SAM" id="SignalP"/>
    </source>
</evidence>
<keyword evidence="9" id="KW-0732">Signal</keyword>
<reference evidence="11" key="1">
    <citation type="submission" date="2021-02" db="EMBL/GenBank/DDBJ databases">
        <authorList>
            <person name="Oppert B.S."/>
            <person name="Elpidina E."/>
            <person name="Tereshchenkova V."/>
            <person name="Zhiganov N."/>
            <person name="Filippova I."/>
        </authorList>
    </citation>
    <scope>NUCLEOTIDE SEQUENCE</scope>
</reference>
<dbReference type="SUPFAM" id="SSF50494">
    <property type="entry name" value="Trypsin-like serine proteases"/>
    <property type="match status" value="1"/>
</dbReference>
<dbReference type="CDD" id="cd00190">
    <property type="entry name" value="Tryp_SPc"/>
    <property type="match status" value="1"/>
</dbReference>
<dbReference type="InterPro" id="IPR001314">
    <property type="entry name" value="Peptidase_S1A"/>
</dbReference>
<evidence type="ECO:0000256" key="1">
    <source>
        <dbReference type="ARBA" id="ARBA00004613"/>
    </source>
</evidence>
<dbReference type="GO" id="GO:0005576">
    <property type="term" value="C:extracellular region"/>
    <property type="evidence" value="ECO:0007669"/>
    <property type="project" value="UniProtKB-SubCell"/>
</dbReference>
<dbReference type="InterPro" id="IPR001254">
    <property type="entry name" value="Trypsin_dom"/>
</dbReference>
<feature type="signal peptide" evidence="9">
    <location>
        <begin position="1"/>
        <end position="22"/>
    </location>
</feature>
<keyword evidence="2" id="KW-0964">Secreted</keyword>
<evidence type="ECO:0000256" key="6">
    <source>
        <dbReference type="ARBA" id="ARBA00023157"/>
    </source>
</evidence>
<evidence type="ECO:0000256" key="2">
    <source>
        <dbReference type="ARBA" id="ARBA00022525"/>
    </source>
</evidence>
<dbReference type="GO" id="GO:0004252">
    <property type="term" value="F:serine-type endopeptidase activity"/>
    <property type="evidence" value="ECO:0007669"/>
    <property type="project" value="InterPro"/>
</dbReference>
<feature type="chain" id="PRO_5034380362" evidence="9">
    <location>
        <begin position="23"/>
        <end position="292"/>
    </location>
</feature>
<dbReference type="Gene3D" id="2.40.10.10">
    <property type="entry name" value="Trypsin-like serine proteases"/>
    <property type="match status" value="1"/>
</dbReference>
<accession>A0A8F2D9J3</accession>
<dbReference type="FunFam" id="2.40.10.10:FF:000047">
    <property type="entry name" value="Trypsin eta"/>
    <property type="match status" value="1"/>
</dbReference>
<dbReference type="PROSITE" id="PS50240">
    <property type="entry name" value="TRYPSIN_DOM"/>
    <property type="match status" value="1"/>
</dbReference>
<dbReference type="InterPro" id="IPR033116">
    <property type="entry name" value="TRYPSIN_SER"/>
</dbReference>
<dbReference type="EMBL" id="MW603470">
    <property type="protein sequence ID" value="QWS65027.1"/>
    <property type="molecule type" value="mRNA"/>
</dbReference>
<evidence type="ECO:0000256" key="5">
    <source>
        <dbReference type="ARBA" id="ARBA00022825"/>
    </source>
</evidence>
<keyword evidence="5 8" id="KW-0720">Serine protease</keyword>
<evidence type="ECO:0000256" key="4">
    <source>
        <dbReference type="ARBA" id="ARBA00022801"/>
    </source>
</evidence>
<sequence>MSSHNRIIFSLLLSFVICSSLAQQKANKKCAEYLKIPNNFQKIGLGIIGGSLSFNNEFPHMVALGYGSNPNFKWLCGGTIISENYILTAAHCTSHQEYGTVKMIRMGVRNLKDDRSATDIGVSKIIKHPNYKPPSQYNDIALLKLKSNIQFSKSMLPACLNTVFDVKPRTSKLTATGWGLLAFAGSSSDNLMKVDLSLYPNRQCRSHYRNVSKRKLLKGIDDSTQICAGGRGKEEKDTCQGDSGGPLAMKTGVLHTVVGITAFGKACGIANVPGVYTRVSPYISWIEKNVWA</sequence>
<dbReference type="InterPro" id="IPR009003">
    <property type="entry name" value="Peptidase_S1_PA"/>
</dbReference>
<protein>
    <submittedName>
        <fullName evidence="11">Trypsin-like serine peptidase</fullName>
    </submittedName>
</protein>
<dbReference type="InterPro" id="IPR051487">
    <property type="entry name" value="Ser/Thr_Proteases_Immune/Dev"/>
</dbReference>
<dbReference type="RefSeq" id="XP_068909646.1">
    <property type="nucleotide sequence ID" value="XM_069053545.1"/>
</dbReference>
<evidence type="ECO:0000313" key="11">
    <source>
        <dbReference type="EMBL" id="QWS65027.1"/>
    </source>
</evidence>
<keyword evidence="6" id="KW-1015">Disulfide bond</keyword>
<organism evidence="11">
    <name type="scientific">Tenebrio molitor</name>
    <name type="common">Yellow mealworm beetle</name>
    <dbReference type="NCBI Taxonomy" id="7067"/>
    <lineage>
        <taxon>Eukaryota</taxon>
        <taxon>Metazoa</taxon>
        <taxon>Ecdysozoa</taxon>
        <taxon>Arthropoda</taxon>
        <taxon>Hexapoda</taxon>
        <taxon>Insecta</taxon>
        <taxon>Pterygota</taxon>
        <taxon>Neoptera</taxon>
        <taxon>Endopterygota</taxon>
        <taxon>Coleoptera</taxon>
        <taxon>Polyphaga</taxon>
        <taxon>Cucujiformia</taxon>
        <taxon>Tenebrionidae</taxon>
        <taxon>Tenebrio</taxon>
    </lineage>
</organism>
<dbReference type="AlphaFoldDB" id="A0A8F2D9J3"/>
<dbReference type="PROSITE" id="PS00134">
    <property type="entry name" value="TRYPSIN_HIS"/>
    <property type="match status" value="1"/>
</dbReference>
<keyword evidence="3 8" id="KW-0645">Protease</keyword>
<dbReference type="Pfam" id="PF00089">
    <property type="entry name" value="Trypsin"/>
    <property type="match status" value="1"/>
</dbReference>
<dbReference type="KEGG" id="tmol:138134940"/>
<evidence type="ECO:0000256" key="8">
    <source>
        <dbReference type="RuleBase" id="RU363034"/>
    </source>
</evidence>
<comment type="similarity">
    <text evidence="7">Belongs to the peptidase S1 family. CLIP subfamily.</text>
</comment>
<dbReference type="PROSITE" id="PS00135">
    <property type="entry name" value="TRYPSIN_SER"/>
    <property type="match status" value="1"/>
</dbReference>
<dbReference type="PRINTS" id="PR00722">
    <property type="entry name" value="CHYMOTRYPSIN"/>
</dbReference>
<name>A0A8F2D9J3_TENMO</name>
<proteinExistence type="evidence at transcript level"/>